<dbReference type="OrthoDB" id="9970738at2"/>
<organism evidence="1 2">
    <name type="scientific">Kroppenstedtia eburnea</name>
    <dbReference type="NCBI Taxonomy" id="714067"/>
    <lineage>
        <taxon>Bacteria</taxon>
        <taxon>Bacillati</taxon>
        <taxon>Bacillota</taxon>
        <taxon>Bacilli</taxon>
        <taxon>Bacillales</taxon>
        <taxon>Thermoactinomycetaceae</taxon>
        <taxon>Kroppenstedtia</taxon>
    </lineage>
</organism>
<evidence type="ECO:0000313" key="2">
    <source>
        <dbReference type="Proteomes" id="UP000186795"/>
    </source>
</evidence>
<sequence>MKESDEIITSIDYHEIPSRSLSLAVDVYVKEEAWADMRKSQKLSLAVVTEKKVQDAVKDFGDPRPQLYIRSDVAEDILAKKKLLELNPNANPWKIIR</sequence>
<protein>
    <submittedName>
        <fullName evidence="1">Uncharacterized protein</fullName>
    </submittedName>
</protein>
<dbReference type="RefSeq" id="WP_009708302.1">
    <property type="nucleotide sequence ID" value="NZ_CP048103.1"/>
</dbReference>
<dbReference type="AlphaFoldDB" id="A0A1N7IKF7"/>
<name>A0A1N7IKF7_9BACL</name>
<gene>
    <name evidence="1" type="ORF">SAMN05421790_10121</name>
</gene>
<dbReference type="EMBL" id="FTOD01000001">
    <property type="protein sequence ID" value="SIS37557.1"/>
    <property type="molecule type" value="Genomic_DNA"/>
</dbReference>
<accession>A0A1N7IKF7</accession>
<reference evidence="2" key="1">
    <citation type="submission" date="2017-01" db="EMBL/GenBank/DDBJ databases">
        <authorList>
            <person name="Varghese N."/>
            <person name="Submissions S."/>
        </authorList>
    </citation>
    <scope>NUCLEOTIDE SEQUENCE [LARGE SCALE GENOMIC DNA]</scope>
    <source>
        <strain evidence="2">DSM 45196</strain>
    </source>
</reference>
<proteinExistence type="predicted"/>
<keyword evidence="2" id="KW-1185">Reference proteome</keyword>
<evidence type="ECO:0000313" key="1">
    <source>
        <dbReference type="EMBL" id="SIS37557.1"/>
    </source>
</evidence>
<dbReference type="Proteomes" id="UP000186795">
    <property type="component" value="Unassembled WGS sequence"/>
</dbReference>